<dbReference type="InterPro" id="IPR013693">
    <property type="entry name" value="SpoIID/LytB_N"/>
</dbReference>
<sequence length="445" mass="50510">MKQIPVIQVGIQFKETIEFTLFGDFKDKLGVKLSGRYSATIFGKGFLLLKHEEGEEIILKSGLLFEPQSEDAYFTLHAVTIGINFHWERDEDQSFKGGLKLLLENDKITAINVLPVEDYLMSVISSEMSATSSLELLKAHAVISRSWLLAQIEKNHSLQSNTDAYKSVFETDDEFIKWYDREDHLNFDVCADDHCQRYQGITRATTEEVENAVRATWGEVLMSGEAICDARFSKCCGGMVEKFENVWEPVNHPYLQAFADNDVDPEGFNLDLKTEANAEKWMLGMPDAFCNTTDKEVLSQVLNDYDQETNDFYRWEVRYRQSEVSELVKKRTGIDFGTIQEMIPVERGDSGRLIKLKIVGDKKTLTIGKELEIRKALSESHLYSSAFIIEKEDVDGQLIFVLKGAGWGHGVGLCQIGAAVMGAKGYDYNAILMHYFRGAELKKKY</sequence>
<evidence type="ECO:0000313" key="2">
    <source>
        <dbReference type="EMBL" id="MBR8533997.1"/>
    </source>
</evidence>
<dbReference type="EMBL" id="JAGTAR010000001">
    <property type="protein sequence ID" value="MBR8533997.1"/>
    <property type="molecule type" value="Genomic_DNA"/>
</dbReference>
<dbReference type="GO" id="GO:0030435">
    <property type="term" value="P:sporulation resulting in formation of a cellular spore"/>
    <property type="evidence" value="ECO:0007669"/>
    <property type="project" value="InterPro"/>
</dbReference>
<reference evidence="2" key="1">
    <citation type="journal article" date="2018" name="Int. J. Syst. Evol. Microbiol.">
        <title>Carboxylicivirga sediminis sp. nov., isolated from coastal sediment.</title>
        <authorList>
            <person name="Wang F.Q."/>
            <person name="Ren L.H."/>
            <person name="Zou R.J."/>
            <person name="Sun Y.Z."/>
            <person name="Liu X.J."/>
            <person name="Jiang F."/>
            <person name="Liu L.J."/>
        </authorList>
    </citation>
    <scope>NUCLEOTIDE SEQUENCE</scope>
    <source>
        <strain evidence="2">JR1</strain>
    </source>
</reference>
<proteinExistence type="predicted"/>
<keyword evidence="3" id="KW-1185">Reference proteome</keyword>
<feature type="domain" description="Sporulation stage II protein D amidase enhancer LytB N-terminal" evidence="1">
    <location>
        <begin position="105"/>
        <end position="222"/>
    </location>
</feature>
<dbReference type="PANTHER" id="PTHR30032:SF4">
    <property type="entry name" value="AMIDASE ENHANCER"/>
    <property type="match status" value="1"/>
</dbReference>
<accession>A0A941IWW1</accession>
<protein>
    <submittedName>
        <fullName evidence="2">SpoIID/LytB domain-containing protein</fullName>
    </submittedName>
</protein>
<evidence type="ECO:0000313" key="3">
    <source>
        <dbReference type="Proteomes" id="UP000679220"/>
    </source>
</evidence>
<name>A0A941IWW1_9BACT</name>
<dbReference type="NCBIfam" id="TIGR02669">
    <property type="entry name" value="SpoIID_LytB"/>
    <property type="match status" value="1"/>
</dbReference>
<dbReference type="RefSeq" id="WP_212187904.1">
    <property type="nucleotide sequence ID" value="NZ_JAGTAR010000001.1"/>
</dbReference>
<evidence type="ECO:0000259" key="1">
    <source>
        <dbReference type="Pfam" id="PF08486"/>
    </source>
</evidence>
<dbReference type="Pfam" id="PF08486">
    <property type="entry name" value="SpoIID"/>
    <property type="match status" value="1"/>
</dbReference>
<gene>
    <name evidence="2" type="ORF">KDU71_00360</name>
</gene>
<dbReference type="GO" id="GO:0030288">
    <property type="term" value="C:outer membrane-bounded periplasmic space"/>
    <property type="evidence" value="ECO:0007669"/>
    <property type="project" value="TreeGrafter"/>
</dbReference>
<reference evidence="2" key="2">
    <citation type="submission" date="2021-04" db="EMBL/GenBank/DDBJ databases">
        <authorList>
            <person name="Zhang T."/>
            <person name="Zhang Y."/>
            <person name="Lu D."/>
            <person name="Zuo D."/>
            <person name="Du Z."/>
        </authorList>
    </citation>
    <scope>NUCLEOTIDE SEQUENCE</scope>
    <source>
        <strain evidence="2">JR1</strain>
    </source>
</reference>
<dbReference type="InterPro" id="IPR013486">
    <property type="entry name" value="SpoIID/LytB"/>
</dbReference>
<comment type="caution">
    <text evidence="2">The sequence shown here is derived from an EMBL/GenBank/DDBJ whole genome shotgun (WGS) entry which is preliminary data.</text>
</comment>
<dbReference type="PANTHER" id="PTHR30032">
    <property type="entry name" value="N-ACETYLMURAMOYL-L-ALANINE AMIDASE-RELATED"/>
    <property type="match status" value="1"/>
</dbReference>
<dbReference type="AlphaFoldDB" id="A0A941IWW1"/>
<dbReference type="InterPro" id="IPR051922">
    <property type="entry name" value="Bact_Sporulation_Assoc"/>
</dbReference>
<organism evidence="2 3">
    <name type="scientific">Carboxylicivirga sediminis</name>
    <dbReference type="NCBI Taxonomy" id="2006564"/>
    <lineage>
        <taxon>Bacteria</taxon>
        <taxon>Pseudomonadati</taxon>
        <taxon>Bacteroidota</taxon>
        <taxon>Bacteroidia</taxon>
        <taxon>Marinilabiliales</taxon>
        <taxon>Marinilabiliaceae</taxon>
        <taxon>Carboxylicivirga</taxon>
    </lineage>
</organism>
<dbReference type="Proteomes" id="UP000679220">
    <property type="component" value="Unassembled WGS sequence"/>
</dbReference>